<evidence type="ECO:0000256" key="2">
    <source>
        <dbReference type="ARBA" id="ARBA00022801"/>
    </source>
</evidence>
<dbReference type="SUPFAM" id="SSF53474">
    <property type="entry name" value="alpha/beta-Hydrolases"/>
    <property type="match status" value="1"/>
</dbReference>
<organism evidence="5 6">
    <name type="scientific">Truncatella angustata</name>
    <dbReference type="NCBI Taxonomy" id="152316"/>
    <lineage>
        <taxon>Eukaryota</taxon>
        <taxon>Fungi</taxon>
        <taxon>Dikarya</taxon>
        <taxon>Ascomycota</taxon>
        <taxon>Pezizomycotina</taxon>
        <taxon>Sordariomycetes</taxon>
        <taxon>Xylariomycetidae</taxon>
        <taxon>Amphisphaeriales</taxon>
        <taxon>Sporocadaceae</taxon>
        <taxon>Truncatella</taxon>
    </lineage>
</organism>
<protein>
    <recommendedName>
        <fullName evidence="3">Carboxylic ester hydrolase</fullName>
        <ecNumber evidence="3">3.1.1.-</ecNumber>
    </recommendedName>
</protein>
<dbReference type="InterPro" id="IPR019819">
    <property type="entry name" value="Carboxylesterase_B_CS"/>
</dbReference>
<dbReference type="InterPro" id="IPR002018">
    <property type="entry name" value="CarbesteraseB"/>
</dbReference>
<gene>
    <name evidence="5" type="ORF">BKA67DRAFT_614201</name>
</gene>
<evidence type="ECO:0000259" key="4">
    <source>
        <dbReference type="Pfam" id="PF00135"/>
    </source>
</evidence>
<evidence type="ECO:0000256" key="3">
    <source>
        <dbReference type="RuleBase" id="RU361235"/>
    </source>
</evidence>
<dbReference type="EC" id="3.1.1.-" evidence="3"/>
<dbReference type="InterPro" id="IPR050309">
    <property type="entry name" value="Type-B_Carboxylest/Lipase"/>
</dbReference>
<dbReference type="InterPro" id="IPR019826">
    <property type="entry name" value="Carboxylesterase_B_AS"/>
</dbReference>
<proteinExistence type="inferred from homology"/>
<reference evidence="5" key="1">
    <citation type="journal article" date="2021" name="Nat. Commun.">
        <title>Genetic determinants of endophytism in the Arabidopsis root mycobiome.</title>
        <authorList>
            <person name="Mesny F."/>
            <person name="Miyauchi S."/>
            <person name="Thiergart T."/>
            <person name="Pickel B."/>
            <person name="Atanasova L."/>
            <person name="Karlsson M."/>
            <person name="Huettel B."/>
            <person name="Barry K.W."/>
            <person name="Haridas S."/>
            <person name="Chen C."/>
            <person name="Bauer D."/>
            <person name="Andreopoulos W."/>
            <person name="Pangilinan J."/>
            <person name="LaButti K."/>
            <person name="Riley R."/>
            <person name="Lipzen A."/>
            <person name="Clum A."/>
            <person name="Drula E."/>
            <person name="Henrissat B."/>
            <person name="Kohler A."/>
            <person name="Grigoriev I.V."/>
            <person name="Martin F.M."/>
            <person name="Hacquard S."/>
        </authorList>
    </citation>
    <scope>NUCLEOTIDE SEQUENCE</scope>
    <source>
        <strain evidence="5">MPI-SDFR-AT-0073</strain>
    </source>
</reference>
<name>A0A9P8RIF4_9PEZI</name>
<dbReference type="GO" id="GO:0016787">
    <property type="term" value="F:hydrolase activity"/>
    <property type="evidence" value="ECO:0007669"/>
    <property type="project" value="UniProtKB-KW"/>
</dbReference>
<dbReference type="OrthoDB" id="408631at2759"/>
<keyword evidence="6" id="KW-1185">Reference proteome</keyword>
<evidence type="ECO:0000313" key="6">
    <source>
        <dbReference type="Proteomes" id="UP000758603"/>
    </source>
</evidence>
<keyword evidence="2 3" id="KW-0378">Hydrolase</keyword>
<dbReference type="Pfam" id="PF00135">
    <property type="entry name" value="COesterase"/>
    <property type="match status" value="1"/>
</dbReference>
<dbReference type="GeneID" id="70134315"/>
<dbReference type="EMBL" id="JAGPXC010000013">
    <property type="protein sequence ID" value="KAH6643300.1"/>
    <property type="molecule type" value="Genomic_DNA"/>
</dbReference>
<dbReference type="RefSeq" id="XP_045951230.1">
    <property type="nucleotide sequence ID" value="XM_046105424.1"/>
</dbReference>
<comment type="similarity">
    <text evidence="1 3">Belongs to the type-B carboxylesterase/lipase family.</text>
</comment>
<evidence type="ECO:0000256" key="1">
    <source>
        <dbReference type="ARBA" id="ARBA00005964"/>
    </source>
</evidence>
<dbReference type="FunFam" id="3.40.50.1820:FF:000263">
    <property type="entry name" value="Carboxylic ester hydrolase"/>
    <property type="match status" value="1"/>
</dbReference>
<dbReference type="InterPro" id="IPR029058">
    <property type="entry name" value="AB_hydrolase_fold"/>
</dbReference>
<evidence type="ECO:0000313" key="5">
    <source>
        <dbReference type="EMBL" id="KAH6643300.1"/>
    </source>
</evidence>
<dbReference type="PANTHER" id="PTHR11559">
    <property type="entry name" value="CARBOXYLESTERASE"/>
    <property type="match status" value="1"/>
</dbReference>
<dbReference type="PROSITE" id="PS00941">
    <property type="entry name" value="CARBOXYLESTERASE_B_2"/>
    <property type="match status" value="1"/>
</dbReference>
<sequence length="545" mass="60284">MSGTASSTPGPTVKLPQGTVVGIQETGGYPVPIEAFKGIPYALPPTGDRRFRPPVKVKPSEDVIDASHFGPRAPAKQFLIVGPELEESEDCLTVNIFRQKGTTDQASPLPVALYMHGGAFNRGNAAMHDTGAMVGWSELPFIGVSFGYRIGALGFLPSKLSAKEGALNLGLKDQICLMDWVQDNISFFGGDPGRVTLFGLSAGAHSIGHHLLNYKEGHAPPFRQVIMESGAPTSRAVRAADSDIHENQFKDFLKAVECPPDLSDTDIFGFLRSLPLSTITKAQTTVFYNYNPSLCWAFQPVIDGEIIRRPPIEAWRNGQWHKMPILTGHTTNEGSLYVDKNMSTTEQFINFWANLLPGLTEEDLKTIDALYPDPTRFPSSIYQETRSGVGKTYKRIEAAYAQYAYIAPVQQTAHLASPEVPVYLYHWALESDVVMGARHGDNMFYEMRDSKKCALSQTQDELSGILHAYMTSFICTGDPNTLQGKYSRRPPWPKFEKDAPRSMVFAQDNKELVGGKTGSPAVIADDLWAKEESHFWWSKVEISQR</sequence>
<feature type="domain" description="Carboxylesterase type B" evidence="4">
    <location>
        <begin position="11"/>
        <end position="509"/>
    </location>
</feature>
<comment type="caution">
    <text evidence="5">The sequence shown here is derived from an EMBL/GenBank/DDBJ whole genome shotgun (WGS) entry which is preliminary data.</text>
</comment>
<accession>A0A9P8RIF4</accession>
<dbReference type="PROSITE" id="PS00122">
    <property type="entry name" value="CARBOXYLESTERASE_B_1"/>
    <property type="match status" value="1"/>
</dbReference>
<dbReference type="AlphaFoldDB" id="A0A9P8RIF4"/>
<dbReference type="Proteomes" id="UP000758603">
    <property type="component" value="Unassembled WGS sequence"/>
</dbReference>
<dbReference type="Gene3D" id="3.40.50.1820">
    <property type="entry name" value="alpha/beta hydrolase"/>
    <property type="match status" value="1"/>
</dbReference>